<feature type="domain" description="RNA polymerase sigma-70" evidence="6">
    <location>
        <begin position="134"/>
        <end position="147"/>
    </location>
</feature>
<dbReference type="Pfam" id="PF04542">
    <property type="entry name" value="Sigma70_r2"/>
    <property type="match status" value="1"/>
</dbReference>
<reference evidence="8" key="1">
    <citation type="journal article" date="2023" name="Commun. Biol.">
        <title>Genome analysis of Parmales, the sister group of diatoms, reveals the evolutionary specialization of diatoms from phago-mixotrophs to photoautotrophs.</title>
        <authorList>
            <person name="Ban H."/>
            <person name="Sato S."/>
            <person name="Yoshikawa S."/>
            <person name="Yamada K."/>
            <person name="Nakamura Y."/>
            <person name="Ichinomiya M."/>
            <person name="Sato N."/>
            <person name="Blanc-Mathieu R."/>
            <person name="Endo H."/>
            <person name="Kuwata A."/>
            <person name="Ogata H."/>
        </authorList>
    </citation>
    <scope>NUCLEOTIDE SEQUENCE [LARGE SCALE GENOMIC DNA]</scope>
    <source>
        <strain evidence="8">NIES 3701</strain>
    </source>
</reference>
<dbReference type="EMBL" id="BRXY01000098">
    <property type="protein sequence ID" value="GMH64899.1"/>
    <property type="molecule type" value="Genomic_DNA"/>
</dbReference>
<keyword evidence="3" id="KW-0731">Sigma factor</keyword>
<comment type="similarity">
    <text evidence="1">Belongs to the sigma-70 factor family.</text>
</comment>
<dbReference type="SUPFAM" id="SSF88946">
    <property type="entry name" value="Sigma2 domain of RNA polymerase sigma factors"/>
    <property type="match status" value="1"/>
</dbReference>
<evidence type="ECO:0000256" key="1">
    <source>
        <dbReference type="ARBA" id="ARBA00007788"/>
    </source>
</evidence>
<dbReference type="InterPro" id="IPR000943">
    <property type="entry name" value="RNA_pol_sigma70"/>
</dbReference>
<dbReference type="InterPro" id="IPR013325">
    <property type="entry name" value="RNA_pol_sigma_r2"/>
</dbReference>
<dbReference type="InterPro" id="IPR014284">
    <property type="entry name" value="RNA_pol_sigma-70_dom"/>
</dbReference>
<evidence type="ECO:0000256" key="3">
    <source>
        <dbReference type="ARBA" id="ARBA00023082"/>
    </source>
</evidence>
<dbReference type="GO" id="GO:0016987">
    <property type="term" value="F:sigma factor activity"/>
    <property type="evidence" value="ECO:0007669"/>
    <property type="project" value="UniProtKB-KW"/>
</dbReference>
<dbReference type="Proteomes" id="UP001165085">
    <property type="component" value="Unassembled WGS sequence"/>
</dbReference>
<keyword evidence="4" id="KW-0238">DNA-binding</keyword>
<dbReference type="AlphaFoldDB" id="A0A9W7AAN3"/>
<evidence type="ECO:0000256" key="5">
    <source>
        <dbReference type="ARBA" id="ARBA00023163"/>
    </source>
</evidence>
<dbReference type="Gene3D" id="1.20.120.1810">
    <property type="match status" value="1"/>
</dbReference>
<evidence type="ECO:0000313" key="7">
    <source>
        <dbReference type="EMBL" id="GMH64899.1"/>
    </source>
</evidence>
<protein>
    <recommendedName>
        <fullName evidence="6">RNA polymerase sigma-70 domain-containing protein</fullName>
    </recommendedName>
</protein>
<evidence type="ECO:0000256" key="4">
    <source>
        <dbReference type="ARBA" id="ARBA00023125"/>
    </source>
</evidence>
<name>A0A9W7AAN3_9STRA</name>
<keyword evidence="2" id="KW-0805">Transcription regulation</keyword>
<sequence>MESSVTGKGTGVYYPPPLPSHEIVAALLDVNLLKRLRQARTELALAQSTVQPQPPSTKAWAAAVQLDLELSEECLVVLGDEAVTADGLTALIARGEKARDLLVKHNMRLVEHIVSKALERKGGLNRVNSLTRSDLVQEGSLGLLRSIDKYDHAVAIEAGASFATYASYWINASILRAIAERDDVIRAPMHVTTTIRKIAKLNTAWGEYRTAKNLAESTGLSQTRVNEAIKVMKRRSGGGYTEFINDYHDFNAITSSEGDVSPGASDAMSYDDSDSFYSTLKKFLAPQELEALALRYGIQKPKARDYEDEILKELGFDTVVETDEVPEVQREGGRWGEELSFKEVAVNLRVSAEYARRLTHSAIKKLQGAHEQGLLEGYEDILI</sequence>
<dbReference type="InterPro" id="IPR013324">
    <property type="entry name" value="RNA_pol_sigma_r3/r4-like"/>
</dbReference>
<evidence type="ECO:0000256" key="2">
    <source>
        <dbReference type="ARBA" id="ARBA00023015"/>
    </source>
</evidence>
<dbReference type="GO" id="GO:0006352">
    <property type="term" value="P:DNA-templated transcription initiation"/>
    <property type="evidence" value="ECO:0007669"/>
    <property type="project" value="InterPro"/>
</dbReference>
<evidence type="ECO:0000313" key="8">
    <source>
        <dbReference type="Proteomes" id="UP001165085"/>
    </source>
</evidence>
<evidence type="ECO:0000259" key="6">
    <source>
        <dbReference type="PROSITE" id="PS00715"/>
    </source>
</evidence>
<dbReference type="PANTHER" id="PTHR30603:SF47">
    <property type="entry name" value="RNA POLYMERASE SIGMA FACTOR SIGD, CHLOROPLASTIC"/>
    <property type="match status" value="1"/>
</dbReference>
<dbReference type="SUPFAM" id="SSF88659">
    <property type="entry name" value="Sigma3 and sigma4 domains of RNA polymerase sigma factors"/>
    <property type="match status" value="1"/>
</dbReference>
<dbReference type="PROSITE" id="PS00715">
    <property type="entry name" value="SIGMA70_1"/>
    <property type="match status" value="1"/>
</dbReference>
<dbReference type="NCBIfam" id="TIGR02937">
    <property type="entry name" value="sigma70-ECF"/>
    <property type="match status" value="1"/>
</dbReference>
<gene>
    <name evidence="7" type="ORF">TrST_g9648</name>
</gene>
<proteinExistence type="inferred from homology"/>
<organism evidence="7 8">
    <name type="scientific">Triparma strigata</name>
    <dbReference type="NCBI Taxonomy" id="1606541"/>
    <lineage>
        <taxon>Eukaryota</taxon>
        <taxon>Sar</taxon>
        <taxon>Stramenopiles</taxon>
        <taxon>Ochrophyta</taxon>
        <taxon>Bolidophyceae</taxon>
        <taxon>Parmales</taxon>
        <taxon>Triparmaceae</taxon>
        <taxon>Triparma</taxon>
    </lineage>
</organism>
<dbReference type="OrthoDB" id="201574at2759"/>
<accession>A0A9W7AAN3</accession>
<dbReference type="InterPro" id="IPR050239">
    <property type="entry name" value="Sigma-70_RNA_pol_init_factors"/>
</dbReference>
<keyword evidence="5" id="KW-0804">Transcription</keyword>
<dbReference type="GO" id="GO:0003677">
    <property type="term" value="F:DNA binding"/>
    <property type="evidence" value="ECO:0007669"/>
    <property type="project" value="UniProtKB-KW"/>
</dbReference>
<keyword evidence="8" id="KW-1185">Reference proteome</keyword>
<comment type="caution">
    <text evidence="7">The sequence shown here is derived from an EMBL/GenBank/DDBJ whole genome shotgun (WGS) entry which is preliminary data.</text>
</comment>
<dbReference type="InterPro" id="IPR007627">
    <property type="entry name" value="RNA_pol_sigma70_r2"/>
</dbReference>
<dbReference type="PANTHER" id="PTHR30603">
    <property type="entry name" value="RNA POLYMERASE SIGMA FACTOR RPO"/>
    <property type="match status" value="1"/>
</dbReference>